<evidence type="ECO:0000313" key="2">
    <source>
        <dbReference type="EMBL" id="QSG02885.1"/>
    </source>
</evidence>
<reference evidence="2" key="1">
    <citation type="submission" date="2020-11" db="EMBL/GenBank/DDBJ databases">
        <title>Carbohydrate-dependent, anaerobic sulfur respiration: A novel catabolism in halophilic archaea.</title>
        <authorList>
            <person name="Sorokin D.Y."/>
            <person name="Messina E."/>
            <person name="Smedile F."/>
            <person name="La Cono V."/>
            <person name="Hallsworth J.E."/>
            <person name="Yakimov M.M."/>
        </authorList>
    </citation>
    <scope>NUCLEOTIDE SEQUENCE</scope>
    <source>
        <strain evidence="2">AArc-S</strain>
    </source>
</reference>
<dbReference type="Proteomes" id="UP000663586">
    <property type="component" value="Chromosome"/>
</dbReference>
<dbReference type="AlphaFoldDB" id="A0A897MX30"/>
<organism evidence="2 3">
    <name type="scientific">Natranaeroarchaeum sulfidigenes</name>
    <dbReference type="NCBI Taxonomy" id="2784880"/>
    <lineage>
        <taxon>Archaea</taxon>
        <taxon>Methanobacteriati</taxon>
        <taxon>Methanobacteriota</taxon>
        <taxon>Stenosarchaea group</taxon>
        <taxon>Halobacteria</taxon>
        <taxon>Halobacteriales</taxon>
        <taxon>Natronoarchaeaceae</taxon>
        <taxon>Natranaeroarchaeum</taxon>
    </lineage>
</organism>
<feature type="compositionally biased region" description="Basic and acidic residues" evidence="1">
    <location>
        <begin position="132"/>
        <end position="143"/>
    </location>
</feature>
<sequence>MMVNQNNREAQNCTDGQSGGALLPPAAHDLTIVEQTPKLDLDTCGVYWVKRTCTRDGCQDEFTGLVPIGQTIGGEQNYKAIAYELYESHYDTPRQISYPAVQTLVQTADRAHRTAITNNLCDAAKLGRLDAEEDRPKRTKQDVVDTALTDDPTY</sequence>
<dbReference type="EMBL" id="CP064786">
    <property type="protein sequence ID" value="QSG02885.1"/>
    <property type="molecule type" value="Genomic_DNA"/>
</dbReference>
<dbReference type="KEGG" id="hara:AArcS_1675"/>
<gene>
    <name evidence="2" type="ORF">AArcS_1675</name>
</gene>
<proteinExistence type="predicted"/>
<name>A0A897MX30_9EURY</name>
<evidence type="ECO:0000313" key="3">
    <source>
        <dbReference type="Proteomes" id="UP000663586"/>
    </source>
</evidence>
<accession>A0A897MX30</accession>
<evidence type="ECO:0000256" key="1">
    <source>
        <dbReference type="SAM" id="MobiDB-lite"/>
    </source>
</evidence>
<feature type="region of interest" description="Disordered" evidence="1">
    <location>
        <begin position="132"/>
        <end position="154"/>
    </location>
</feature>
<protein>
    <submittedName>
        <fullName evidence="2">Uncharacterized protein</fullName>
    </submittedName>
</protein>
<keyword evidence="3" id="KW-1185">Reference proteome</keyword>